<evidence type="ECO:0000256" key="1">
    <source>
        <dbReference type="SAM" id="Phobius"/>
    </source>
</evidence>
<proteinExistence type="predicted"/>
<sequence length="90" mass="8999">LAAAVLGGALGTVETFEPTLIASVSPPDRTARNLGSLTAFRSVGLFGANLALGVLALESAWLPYVYASVAALGATLVLLSVSAEPEARSG</sequence>
<dbReference type="EMBL" id="AUZY01011162">
    <property type="protein sequence ID" value="EQD35809.1"/>
    <property type="molecule type" value="Genomic_DNA"/>
</dbReference>
<dbReference type="SUPFAM" id="SSF103473">
    <property type="entry name" value="MFS general substrate transporter"/>
    <property type="match status" value="1"/>
</dbReference>
<evidence type="ECO:0000259" key="2">
    <source>
        <dbReference type="PROSITE" id="PS50850"/>
    </source>
</evidence>
<reference evidence="3" key="2">
    <citation type="journal article" date="2014" name="ISME J.">
        <title>Microbial stratification in low pH oxic and suboxic macroscopic growths along an acid mine drainage.</title>
        <authorList>
            <person name="Mendez-Garcia C."/>
            <person name="Mesa V."/>
            <person name="Sprenger R.R."/>
            <person name="Richter M."/>
            <person name="Diez M.S."/>
            <person name="Solano J."/>
            <person name="Bargiela R."/>
            <person name="Golyshina O.V."/>
            <person name="Manteca A."/>
            <person name="Ramos J.L."/>
            <person name="Gallego J.R."/>
            <person name="Llorente I."/>
            <person name="Martins Dos Santos V.A."/>
            <person name="Jensen O.N."/>
            <person name="Pelaez A.I."/>
            <person name="Sanchez J."/>
            <person name="Ferrer M."/>
        </authorList>
    </citation>
    <scope>NUCLEOTIDE SEQUENCE</scope>
</reference>
<dbReference type="PROSITE" id="PS50850">
    <property type="entry name" value="MFS"/>
    <property type="match status" value="1"/>
</dbReference>
<keyword evidence="1" id="KW-0812">Transmembrane</keyword>
<name>T1A4J2_9ZZZZ</name>
<comment type="caution">
    <text evidence="3">The sequence shown here is derived from an EMBL/GenBank/DDBJ whole genome shotgun (WGS) entry which is preliminary data.</text>
</comment>
<dbReference type="AlphaFoldDB" id="T1A4J2"/>
<reference evidence="3" key="1">
    <citation type="submission" date="2013-08" db="EMBL/GenBank/DDBJ databases">
        <authorList>
            <person name="Mendez C."/>
            <person name="Richter M."/>
            <person name="Ferrer M."/>
            <person name="Sanchez J."/>
        </authorList>
    </citation>
    <scope>NUCLEOTIDE SEQUENCE</scope>
</reference>
<dbReference type="InterPro" id="IPR020846">
    <property type="entry name" value="MFS_dom"/>
</dbReference>
<gene>
    <name evidence="3" type="ORF">B1B_16751</name>
</gene>
<keyword evidence="1" id="KW-0472">Membrane</keyword>
<dbReference type="GO" id="GO:0022857">
    <property type="term" value="F:transmembrane transporter activity"/>
    <property type="evidence" value="ECO:0007669"/>
    <property type="project" value="InterPro"/>
</dbReference>
<feature type="transmembrane region" description="Helical" evidence="1">
    <location>
        <begin position="64"/>
        <end position="83"/>
    </location>
</feature>
<evidence type="ECO:0000313" key="3">
    <source>
        <dbReference type="EMBL" id="EQD35809.1"/>
    </source>
</evidence>
<protein>
    <submittedName>
        <fullName evidence="3">Major facilitator superfamily MFS_1</fullName>
    </submittedName>
</protein>
<feature type="non-terminal residue" evidence="3">
    <location>
        <position position="1"/>
    </location>
</feature>
<keyword evidence="1" id="KW-1133">Transmembrane helix</keyword>
<accession>T1A4J2</accession>
<feature type="domain" description="Major facilitator superfamily (MFS) profile" evidence="2">
    <location>
        <begin position="1"/>
        <end position="90"/>
    </location>
</feature>
<organism evidence="3">
    <name type="scientific">mine drainage metagenome</name>
    <dbReference type="NCBI Taxonomy" id="410659"/>
    <lineage>
        <taxon>unclassified sequences</taxon>
        <taxon>metagenomes</taxon>
        <taxon>ecological metagenomes</taxon>
    </lineage>
</organism>
<dbReference type="InterPro" id="IPR036259">
    <property type="entry name" value="MFS_trans_sf"/>
</dbReference>